<evidence type="ECO:0000313" key="1">
    <source>
        <dbReference type="EMBL" id="UNK46669.1"/>
    </source>
</evidence>
<name>A0ABY3WG45_9MICC</name>
<dbReference type="RefSeq" id="WP_241914627.1">
    <property type="nucleotide sequence ID" value="NZ_CP093326.1"/>
</dbReference>
<accession>A0ABY3WG45</accession>
<gene>
    <name evidence="1" type="ORF">MNQ99_04740</name>
</gene>
<organism evidence="1 2">
    <name type="scientific">Arthrobacter sulfonylureivorans</name>
    <dbReference type="NCBI Taxonomy" id="2486855"/>
    <lineage>
        <taxon>Bacteria</taxon>
        <taxon>Bacillati</taxon>
        <taxon>Actinomycetota</taxon>
        <taxon>Actinomycetes</taxon>
        <taxon>Micrococcales</taxon>
        <taxon>Micrococcaceae</taxon>
        <taxon>Arthrobacter</taxon>
    </lineage>
</organism>
<dbReference type="Proteomes" id="UP000829069">
    <property type="component" value="Chromosome"/>
</dbReference>
<sequence length="149" mass="16987">MSDGTKLSGSYGTWRGKELELDSTRPLRGKLVLIQDGGDSPGPEWTEQHFPNRFARTPVHFRRIVDANEVSDVHSIRATAKLDRVSVELLAEDHEGRLAVQTFGQAAPNFTDKFVEEFGFERYENAFVFGWVPRHALVEITIERTERDK</sequence>
<evidence type="ECO:0000313" key="2">
    <source>
        <dbReference type="Proteomes" id="UP000829069"/>
    </source>
</evidence>
<protein>
    <submittedName>
        <fullName evidence="1">Uncharacterized protein</fullName>
    </submittedName>
</protein>
<keyword evidence="2" id="KW-1185">Reference proteome</keyword>
<dbReference type="EMBL" id="CP093326">
    <property type="protein sequence ID" value="UNK46669.1"/>
    <property type="molecule type" value="Genomic_DNA"/>
</dbReference>
<proteinExistence type="predicted"/>
<reference evidence="1 2" key="1">
    <citation type="submission" date="2022-03" db="EMBL/GenBank/DDBJ databases">
        <title>Isotopic signatures of nitrous oxide derived from detoxification processes.</title>
        <authorList>
            <person name="Behrendt U."/>
            <person name="Buchen C."/>
            <person name="Well R."/>
            <person name="Ulrich A."/>
            <person name="Rohe L."/>
            <person name="Kolb S."/>
            <person name="Schloter M."/>
            <person name="Horn M.A."/>
            <person name="Augustin J."/>
        </authorList>
    </citation>
    <scope>NUCLEOTIDE SEQUENCE [LARGE SCALE GENOMIC DNA]</scope>
    <source>
        <strain evidence="1 2">S4-C24</strain>
    </source>
</reference>